<feature type="transmembrane region" description="Helical" evidence="7">
    <location>
        <begin position="324"/>
        <end position="350"/>
    </location>
</feature>
<feature type="transmembrane region" description="Helical" evidence="7">
    <location>
        <begin position="875"/>
        <end position="901"/>
    </location>
</feature>
<feature type="domain" description="ABC3 transporter permease C-terminal" evidence="8">
    <location>
        <begin position="330"/>
        <end position="446"/>
    </location>
</feature>
<dbReference type="PANTHER" id="PTHR30287">
    <property type="entry name" value="MEMBRANE COMPONENT OF PREDICTED ABC SUPERFAMILY METABOLITE UPTAKE TRANSPORTER"/>
    <property type="match status" value="1"/>
</dbReference>
<dbReference type="InterPro" id="IPR003838">
    <property type="entry name" value="ABC3_permease_C"/>
</dbReference>
<dbReference type="GO" id="GO:0005886">
    <property type="term" value="C:plasma membrane"/>
    <property type="evidence" value="ECO:0007669"/>
    <property type="project" value="UniProtKB-SubCell"/>
</dbReference>
<feature type="transmembrane region" description="Helical" evidence="7">
    <location>
        <begin position="921"/>
        <end position="944"/>
    </location>
</feature>
<dbReference type="EMBL" id="JALPRX010000022">
    <property type="protein sequence ID" value="MCK8783956.1"/>
    <property type="molecule type" value="Genomic_DNA"/>
</dbReference>
<protein>
    <submittedName>
        <fullName evidence="9">FtsX-like permease family protein</fullName>
    </submittedName>
</protein>
<feature type="region of interest" description="Disordered" evidence="6">
    <location>
        <begin position="134"/>
        <end position="173"/>
    </location>
</feature>
<dbReference type="Pfam" id="PF02687">
    <property type="entry name" value="FtsX"/>
    <property type="match status" value="2"/>
</dbReference>
<proteinExistence type="predicted"/>
<dbReference type="PANTHER" id="PTHR30287:SF1">
    <property type="entry name" value="INNER MEMBRANE PROTEIN"/>
    <property type="match status" value="1"/>
</dbReference>
<accession>A0A9X2BUE0</accession>
<evidence type="ECO:0000313" key="9">
    <source>
        <dbReference type="EMBL" id="MCK8783956.1"/>
    </source>
</evidence>
<sequence length="955" mass="97687">MEGLSRLPAAPPVGAASWRIGLRFARRELRGGARGLRLVLACLALGVAAIAAVGTLRAATEAGLRADGTRLLGGDLEIQVSQRPIPDAARAWIASRGATVSEVVQMRAMAVVVPPAGAADGVVAAGVAGGARDAAAPGHPAAPAPGGGATAGASGGSGAGSGGEPAADGAPAARPDRALVELKAVDAAYPLYGTLRLDPAVPLAGGAALDPLLAERLGLRPGDTVRLGEARLPVRALIADEPDRVATAAIFGPRVLIGLDTLPATALVQPGSLIQYHYRLRLPPGTDPDRFAAALRAAFPDGGWRLRGASEAAPGVGRFLDSAAAFLTLAGLTALLVGGIGVATGVRAWLDQRARTIATLRCLGAPAAAIFWTYLIQLAALAVAGTAIGLVLGVGACFAAANLLAGALPVPPRLGFYPAPLALAALYGLLTALTFALWPLGRAREIPGAALFRGSIAPQARVGPVPAGAAWRGRWSRLVSRQAGRGAAPAAPGRRDAAFPWPRLGLLLANAAVALLLVALVVATAEDRRFALWFCAASAATLLLFRLGAAALMALARRWERPPGAGAGSPWRPRRPALRLGLANLHRPGAPTPLVLVSLGIGLTTLAAIALIRGNLERDLGSQLPGNAPSFYAIDLQSDQAAAFDALAARLPGVTEVRRVPSLRARIVAIGGVPVERVRVSEDSAWALRGDRGLTYAATPPEGTHLVAGGWWPADYAGPPLVSLDANLARGWGVGVGDTVTVNVLGRDIELRIASLREINWRGLGLNFALVASPGLLERAPHTHIATLRNAPAEDAAVLRALTDAFPNISMIRVRDAIEQVAALLGRVGTALSAVAGVTLLAGGLVLAGAVAAGQRRRVRDAVVLKTLGATRAQLRAAYLVEFGLLGVTAGVLAAAAGTAASWGVLRHVMRLDWTFLPGTLLATVALCTVLTLAFGYVGTALALRARPAPLLRNE</sequence>
<dbReference type="AlphaFoldDB" id="A0A9X2BUE0"/>
<keyword evidence="5 7" id="KW-0472">Membrane</keyword>
<feature type="compositionally biased region" description="Low complexity" evidence="6">
    <location>
        <begin position="164"/>
        <end position="173"/>
    </location>
</feature>
<evidence type="ECO:0000256" key="1">
    <source>
        <dbReference type="ARBA" id="ARBA00004651"/>
    </source>
</evidence>
<feature type="transmembrane region" description="Helical" evidence="7">
    <location>
        <begin position="371"/>
        <end position="404"/>
    </location>
</feature>
<evidence type="ECO:0000313" key="10">
    <source>
        <dbReference type="Proteomes" id="UP001139516"/>
    </source>
</evidence>
<feature type="domain" description="ABC3 transporter permease C-terminal" evidence="8">
    <location>
        <begin position="835"/>
        <end position="945"/>
    </location>
</feature>
<feature type="transmembrane region" description="Helical" evidence="7">
    <location>
        <begin position="831"/>
        <end position="854"/>
    </location>
</feature>
<keyword evidence="4 7" id="KW-1133">Transmembrane helix</keyword>
<feature type="transmembrane region" description="Helical" evidence="7">
    <location>
        <begin position="531"/>
        <end position="555"/>
    </location>
</feature>
<keyword evidence="2" id="KW-1003">Cell membrane</keyword>
<dbReference type="InterPro" id="IPR038766">
    <property type="entry name" value="Membrane_comp_ABC_pdt"/>
</dbReference>
<dbReference type="RefSeq" id="WP_248666075.1">
    <property type="nucleotide sequence ID" value="NZ_JALPRX010000022.1"/>
</dbReference>
<evidence type="ECO:0000259" key="8">
    <source>
        <dbReference type="Pfam" id="PF02687"/>
    </source>
</evidence>
<gene>
    <name evidence="9" type="ORF">M0638_06130</name>
</gene>
<evidence type="ECO:0000256" key="3">
    <source>
        <dbReference type="ARBA" id="ARBA00022692"/>
    </source>
</evidence>
<evidence type="ECO:0000256" key="5">
    <source>
        <dbReference type="ARBA" id="ARBA00023136"/>
    </source>
</evidence>
<feature type="transmembrane region" description="Helical" evidence="7">
    <location>
        <begin position="416"/>
        <end position="438"/>
    </location>
</feature>
<keyword evidence="10" id="KW-1185">Reference proteome</keyword>
<reference evidence="9" key="1">
    <citation type="submission" date="2022-04" db="EMBL/GenBank/DDBJ databases">
        <title>Roseomonas acroporae sp. nov., isolated from coral Acropora digitifera.</title>
        <authorList>
            <person name="Sun H."/>
        </authorList>
    </citation>
    <scope>NUCLEOTIDE SEQUENCE</scope>
    <source>
        <strain evidence="9">NAR14</strain>
    </source>
</reference>
<keyword evidence="3 7" id="KW-0812">Transmembrane</keyword>
<feature type="transmembrane region" description="Helical" evidence="7">
    <location>
        <begin position="504"/>
        <end position="525"/>
    </location>
</feature>
<evidence type="ECO:0000256" key="4">
    <source>
        <dbReference type="ARBA" id="ARBA00022989"/>
    </source>
</evidence>
<feature type="compositionally biased region" description="Gly residues" evidence="6">
    <location>
        <begin position="145"/>
        <end position="163"/>
    </location>
</feature>
<comment type="caution">
    <text evidence="9">The sequence shown here is derived from an EMBL/GenBank/DDBJ whole genome shotgun (WGS) entry which is preliminary data.</text>
</comment>
<name>A0A9X2BUE0_9PROT</name>
<evidence type="ECO:0000256" key="2">
    <source>
        <dbReference type="ARBA" id="ARBA00022475"/>
    </source>
</evidence>
<evidence type="ECO:0000256" key="6">
    <source>
        <dbReference type="SAM" id="MobiDB-lite"/>
    </source>
</evidence>
<organism evidence="9 10">
    <name type="scientific">Roseomonas acroporae</name>
    <dbReference type="NCBI Taxonomy" id="2937791"/>
    <lineage>
        <taxon>Bacteria</taxon>
        <taxon>Pseudomonadati</taxon>
        <taxon>Pseudomonadota</taxon>
        <taxon>Alphaproteobacteria</taxon>
        <taxon>Acetobacterales</taxon>
        <taxon>Roseomonadaceae</taxon>
        <taxon>Roseomonas</taxon>
    </lineage>
</organism>
<evidence type="ECO:0000256" key="7">
    <source>
        <dbReference type="SAM" id="Phobius"/>
    </source>
</evidence>
<comment type="subcellular location">
    <subcellularLocation>
        <location evidence="1">Cell membrane</location>
        <topology evidence="1">Multi-pass membrane protein</topology>
    </subcellularLocation>
</comment>
<dbReference type="Proteomes" id="UP001139516">
    <property type="component" value="Unassembled WGS sequence"/>
</dbReference>
<feature type="transmembrane region" description="Helical" evidence="7">
    <location>
        <begin position="36"/>
        <end position="56"/>
    </location>
</feature>